<dbReference type="GO" id="GO:0008270">
    <property type="term" value="F:zinc ion binding"/>
    <property type="evidence" value="ECO:0007669"/>
    <property type="project" value="UniProtKB-KW"/>
</dbReference>
<evidence type="ECO:0000256" key="7">
    <source>
        <dbReference type="PROSITE-ProRule" id="PRU00042"/>
    </source>
</evidence>
<accession>V4AN29</accession>
<dbReference type="EMBL" id="KB201701">
    <property type="protein sequence ID" value="ESO95016.1"/>
    <property type="molecule type" value="Genomic_DNA"/>
</dbReference>
<keyword evidence="6" id="KW-0539">Nucleus</keyword>
<dbReference type="Gene3D" id="3.30.160.60">
    <property type="entry name" value="Classic Zinc Finger"/>
    <property type="match status" value="3"/>
</dbReference>
<dbReference type="CTD" id="20238493"/>
<evidence type="ECO:0000256" key="2">
    <source>
        <dbReference type="ARBA" id="ARBA00022723"/>
    </source>
</evidence>
<protein>
    <recommendedName>
        <fullName evidence="8">C2H2-type domain-containing protein</fullName>
    </recommendedName>
</protein>
<feature type="domain" description="C2H2-type" evidence="8">
    <location>
        <begin position="95"/>
        <end position="118"/>
    </location>
</feature>
<dbReference type="OMA" id="KKCEHCE"/>
<evidence type="ECO:0000256" key="3">
    <source>
        <dbReference type="ARBA" id="ARBA00022737"/>
    </source>
</evidence>
<dbReference type="PROSITE" id="PS00028">
    <property type="entry name" value="ZINC_FINGER_C2H2_1"/>
    <property type="match status" value="3"/>
</dbReference>
<feature type="domain" description="C2H2-type" evidence="8">
    <location>
        <begin position="123"/>
        <end position="148"/>
    </location>
</feature>
<name>V4AN29_LOTGI</name>
<comment type="subcellular location">
    <subcellularLocation>
        <location evidence="1">Nucleus</location>
    </subcellularLocation>
</comment>
<evidence type="ECO:0000313" key="9">
    <source>
        <dbReference type="EMBL" id="ESO95016.1"/>
    </source>
</evidence>
<dbReference type="Pfam" id="PF00096">
    <property type="entry name" value="zf-C2H2"/>
    <property type="match status" value="4"/>
</dbReference>
<gene>
    <name evidence="9" type="ORF">LOTGIDRAFT_160775</name>
</gene>
<dbReference type="PANTHER" id="PTHR24406">
    <property type="entry name" value="TRANSCRIPTIONAL REPRESSOR CTCFL-RELATED"/>
    <property type="match status" value="1"/>
</dbReference>
<keyword evidence="4 7" id="KW-0863">Zinc-finger</keyword>
<reference evidence="9 10" key="1">
    <citation type="journal article" date="2013" name="Nature">
        <title>Insights into bilaterian evolution from three spiralian genomes.</title>
        <authorList>
            <person name="Simakov O."/>
            <person name="Marletaz F."/>
            <person name="Cho S.J."/>
            <person name="Edsinger-Gonzales E."/>
            <person name="Havlak P."/>
            <person name="Hellsten U."/>
            <person name="Kuo D.H."/>
            <person name="Larsson T."/>
            <person name="Lv J."/>
            <person name="Arendt D."/>
            <person name="Savage R."/>
            <person name="Osoegawa K."/>
            <person name="de Jong P."/>
            <person name="Grimwood J."/>
            <person name="Chapman J.A."/>
            <person name="Shapiro H."/>
            <person name="Aerts A."/>
            <person name="Otillar R.P."/>
            <person name="Terry A.Y."/>
            <person name="Boore J.L."/>
            <person name="Grigoriev I.V."/>
            <person name="Lindberg D.R."/>
            <person name="Seaver E.C."/>
            <person name="Weisblat D.A."/>
            <person name="Putnam N.H."/>
            <person name="Rokhsar D.S."/>
        </authorList>
    </citation>
    <scope>NUCLEOTIDE SEQUENCE [LARGE SCALE GENOMIC DNA]</scope>
</reference>
<dbReference type="SUPFAM" id="SSF57667">
    <property type="entry name" value="beta-beta-alpha zinc fingers"/>
    <property type="match status" value="2"/>
</dbReference>
<dbReference type="OrthoDB" id="6147588at2759"/>
<dbReference type="InterPro" id="IPR050888">
    <property type="entry name" value="ZnF_C2H2-type_TF"/>
</dbReference>
<keyword evidence="5" id="KW-0862">Zinc</keyword>
<evidence type="ECO:0000256" key="5">
    <source>
        <dbReference type="ARBA" id="ARBA00022833"/>
    </source>
</evidence>
<evidence type="ECO:0000313" key="10">
    <source>
        <dbReference type="Proteomes" id="UP000030746"/>
    </source>
</evidence>
<dbReference type="RefSeq" id="XP_009054218.1">
    <property type="nucleotide sequence ID" value="XM_009055970.1"/>
</dbReference>
<dbReference type="SMART" id="SM00355">
    <property type="entry name" value="ZnF_C2H2"/>
    <property type="match status" value="4"/>
</dbReference>
<evidence type="ECO:0000259" key="8">
    <source>
        <dbReference type="PROSITE" id="PS50157"/>
    </source>
</evidence>
<keyword evidence="2" id="KW-0479">Metal-binding</keyword>
<dbReference type="PROSITE" id="PS50157">
    <property type="entry name" value="ZINC_FINGER_C2H2_2"/>
    <property type="match status" value="3"/>
</dbReference>
<dbReference type="GO" id="GO:0005634">
    <property type="term" value="C:nucleus"/>
    <property type="evidence" value="ECO:0007669"/>
    <property type="project" value="UniProtKB-SubCell"/>
</dbReference>
<sequence>MAGDVTLVLGVEARWVKSTGYPCNICGKVFTMKYNLNTHIKGKHFNIRHKCPICQKEFTFQSNMLTHLKNALYDRHINGLTCKLCGQALYDIHGYSCTICGKVFTEKFNLRTHIKGKHLKITNRCHICLKEFSFPGNLARHMKQCHSNIIY</sequence>
<dbReference type="InterPro" id="IPR036236">
    <property type="entry name" value="Znf_C2H2_sf"/>
</dbReference>
<keyword evidence="10" id="KW-1185">Reference proteome</keyword>
<proteinExistence type="predicted"/>
<dbReference type="AlphaFoldDB" id="V4AN29"/>
<dbReference type="HOGENOM" id="CLU_1733568_0_0_1"/>
<evidence type="ECO:0000256" key="4">
    <source>
        <dbReference type="ARBA" id="ARBA00022771"/>
    </source>
</evidence>
<dbReference type="Proteomes" id="UP000030746">
    <property type="component" value="Unassembled WGS sequence"/>
</dbReference>
<dbReference type="InterPro" id="IPR013087">
    <property type="entry name" value="Znf_C2H2_type"/>
</dbReference>
<keyword evidence="3" id="KW-0677">Repeat</keyword>
<organism evidence="9 10">
    <name type="scientific">Lottia gigantea</name>
    <name type="common">Giant owl limpet</name>
    <dbReference type="NCBI Taxonomy" id="225164"/>
    <lineage>
        <taxon>Eukaryota</taxon>
        <taxon>Metazoa</taxon>
        <taxon>Spiralia</taxon>
        <taxon>Lophotrochozoa</taxon>
        <taxon>Mollusca</taxon>
        <taxon>Gastropoda</taxon>
        <taxon>Patellogastropoda</taxon>
        <taxon>Lottioidea</taxon>
        <taxon>Lottiidae</taxon>
        <taxon>Lottia</taxon>
    </lineage>
</organism>
<feature type="domain" description="C2H2-type" evidence="8">
    <location>
        <begin position="21"/>
        <end position="49"/>
    </location>
</feature>
<evidence type="ECO:0000256" key="6">
    <source>
        <dbReference type="ARBA" id="ARBA00023242"/>
    </source>
</evidence>
<dbReference type="KEGG" id="lgi:LOTGIDRAFT_160775"/>
<dbReference type="GeneID" id="20238493"/>
<evidence type="ECO:0000256" key="1">
    <source>
        <dbReference type="ARBA" id="ARBA00004123"/>
    </source>
</evidence>